<dbReference type="Proteomes" id="UP000240912">
    <property type="component" value="Unassembled WGS sequence"/>
</dbReference>
<dbReference type="OrthoDB" id="644411at2"/>
<protein>
    <submittedName>
        <fullName evidence="2">Endonuclease/exonuclease/phosphatase</fullName>
    </submittedName>
</protein>
<organism evidence="2 3">
    <name type="scientific">Pedobacter yulinensis</name>
    <dbReference type="NCBI Taxonomy" id="2126353"/>
    <lineage>
        <taxon>Bacteria</taxon>
        <taxon>Pseudomonadati</taxon>
        <taxon>Bacteroidota</taxon>
        <taxon>Sphingobacteriia</taxon>
        <taxon>Sphingobacteriales</taxon>
        <taxon>Sphingobacteriaceae</taxon>
        <taxon>Pedobacter</taxon>
    </lineage>
</organism>
<keyword evidence="2" id="KW-0540">Nuclease</keyword>
<reference evidence="2 3" key="1">
    <citation type="submission" date="2018-03" db="EMBL/GenBank/DDBJ databases">
        <authorList>
            <person name="Keele B.F."/>
        </authorList>
    </citation>
    <scope>NUCLEOTIDE SEQUENCE [LARGE SCALE GENOMIC DNA]</scope>
    <source>
        <strain evidence="2 3">YL28-9</strain>
    </source>
</reference>
<keyword evidence="2" id="KW-0255">Endonuclease</keyword>
<keyword evidence="2" id="KW-0378">Hydrolase</keyword>
<name>A0A2T3HMX5_9SPHI</name>
<dbReference type="Gene3D" id="3.60.10.10">
    <property type="entry name" value="Endonuclease/exonuclease/phosphatase"/>
    <property type="match status" value="1"/>
</dbReference>
<dbReference type="SUPFAM" id="SSF56219">
    <property type="entry name" value="DNase I-like"/>
    <property type="match status" value="1"/>
</dbReference>
<dbReference type="InterPro" id="IPR005135">
    <property type="entry name" value="Endo/exonuclease/phosphatase"/>
</dbReference>
<keyword evidence="2" id="KW-0269">Exonuclease</keyword>
<dbReference type="GO" id="GO:0004519">
    <property type="term" value="F:endonuclease activity"/>
    <property type="evidence" value="ECO:0007669"/>
    <property type="project" value="UniProtKB-KW"/>
</dbReference>
<dbReference type="GO" id="GO:0004527">
    <property type="term" value="F:exonuclease activity"/>
    <property type="evidence" value="ECO:0007669"/>
    <property type="project" value="UniProtKB-KW"/>
</dbReference>
<evidence type="ECO:0000313" key="2">
    <source>
        <dbReference type="EMBL" id="PST83812.1"/>
    </source>
</evidence>
<keyword evidence="3" id="KW-1185">Reference proteome</keyword>
<evidence type="ECO:0000259" key="1">
    <source>
        <dbReference type="Pfam" id="PF03372"/>
    </source>
</evidence>
<dbReference type="InterPro" id="IPR036691">
    <property type="entry name" value="Endo/exonu/phosph_ase_sf"/>
</dbReference>
<gene>
    <name evidence="2" type="ORF">C7T94_11205</name>
</gene>
<comment type="caution">
    <text evidence="2">The sequence shown here is derived from an EMBL/GenBank/DDBJ whole genome shotgun (WGS) entry which is preliminary data.</text>
</comment>
<evidence type="ECO:0000313" key="3">
    <source>
        <dbReference type="Proteomes" id="UP000240912"/>
    </source>
</evidence>
<feature type="domain" description="Endonuclease/exonuclease/phosphatase" evidence="1">
    <location>
        <begin position="36"/>
        <end position="248"/>
    </location>
</feature>
<sequence>MSRKLIFILAGIFFALYTRAQLPNDQSLRLRVGVYNVGHFNQGSLGGFQGLPTQARAEIMNWRRWIGKQSLDIFAFNEWNKHFDKDSVFIADQALLEPFYKNRYFGRQNRWIYNGIATNYKLTNIREKRWPGDYYAIIGDLKIGKKVITVMSSHLPWQKGQHLPGLDSLLAEMKKYEYLICMGDMNASDAEQLRFEKDGFNIANGGYMGWFTTAAGNARAAGVTGGLNMNIDNIVTTKNIKILNVSAPFTGLNDLDHLPVLADLIVTW</sequence>
<dbReference type="EMBL" id="PYLS01000005">
    <property type="protein sequence ID" value="PST83812.1"/>
    <property type="molecule type" value="Genomic_DNA"/>
</dbReference>
<accession>A0A2T3HMX5</accession>
<proteinExistence type="predicted"/>
<dbReference type="Pfam" id="PF03372">
    <property type="entry name" value="Exo_endo_phos"/>
    <property type="match status" value="1"/>
</dbReference>
<dbReference type="AlphaFoldDB" id="A0A2T3HMX5"/>